<feature type="transmembrane region" description="Helical" evidence="2">
    <location>
        <begin position="184"/>
        <end position="205"/>
    </location>
</feature>
<proteinExistence type="predicted"/>
<organism evidence="3 4">
    <name type="scientific">Aspergillus lentulus</name>
    <dbReference type="NCBI Taxonomy" id="293939"/>
    <lineage>
        <taxon>Eukaryota</taxon>
        <taxon>Fungi</taxon>
        <taxon>Dikarya</taxon>
        <taxon>Ascomycota</taxon>
        <taxon>Pezizomycotina</taxon>
        <taxon>Eurotiomycetes</taxon>
        <taxon>Eurotiomycetidae</taxon>
        <taxon>Eurotiales</taxon>
        <taxon>Aspergillaceae</taxon>
        <taxon>Aspergillus</taxon>
        <taxon>Aspergillus subgen. Fumigati</taxon>
    </lineage>
</organism>
<keyword evidence="2" id="KW-0812">Transmembrane</keyword>
<evidence type="ECO:0000313" key="3">
    <source>
        <dbReference type="EMBL" id="GAQ03730.1"/>
    </source>
</evidence>
<sequence length="269" mass="28846">MSGGPGGGGLPPCVGETYSGFIEPTSGSTFDTGETINISWYGGRVQYGAGLTAIWDLVLVHSNDTTGWEKAIFNSKAFTLESNRTGLFWFSDPCNNTVFHQKWTISADLNFSSTDFVLIAKNVTTDTENRTYTSDPFVIREKVASATIASIATSTSISGTTSSSSTSRPTGTSQDSQLSTGAKAGIGTGTTLAVITFLLLGYWLYRRRRDRKKRGAPTSAAEGYQKPELDGQIMKSPVEEADGQQIFEVDGGNATKQKIPPQDPVELPI</sequence>
<dbReference type="EMBL" id="BCLY01000001">
    <property type="protein sequence ID" value="GAQ03730.1"/>
    <property type="molecule type" value="Genomic_DNA"/>
</dbReference>
<keyword evidence="2" id="KW-1133">Transmembrane helix</keyword>
<accession>A0AAN4PBT8</accession>
<gene>
    <name evidence="3" type="ORF">ALT_1051</name>
</gene>
<evidence type="ECO:0000256" key="2">
    <source>
        <dbReference type="SAM" id="Phobius"/>
    </source>
</evidence>
<feature type="region of interest" description="Disordered" evidence="1">
    <location>
        <begin position="156"/>
        <end position="182"/>
    </location>
</feature>
<feature type="compositionally biased region" description="Low complexity" evidence="1">
    <location>
        <begin position="156"/>
        <end position="173"/>
    </location>
</feature>
<dbReference type="Proteomes" id="UP000051487">
    <property type="component" value="Unassembled WGS sequence"/>
</dbReference>
<comment type="caution">
    <text evidence="3">The sequence shown here is derived from an EMBL/GenBank/DDBJ whole genome shotgun (WGS) entry which is preliminary data.</text>
</comment>
<reference evidence="3 4" key="1">
    <citation type="submission" date="2015-11" db="EMBL/GenBank/DDBJ databases">
        <title>Aspergillus lentulus strain IFM 54703T.</title>
        <authorList>
            <person name="Kusuya Y."/>
            <person name="Sakai K."/>
            <person name="Kamei K."/>
            <person name="Takahashi H."/>
            <person name="Yaguchi T."/>
        </authorList>
    </citation>
    <scope>NUCLEOTIDE SEQUENCE [LARGE SCALE GENOMIC DNA]</scope>
    <source>
        <strain evidence="3 4">IFM 54703</strain>
    </source>
</reference>
<feature type="region of interest" description="Disordered" evidence="1">
    <location>
        <begin position="211"/>
        <end position="269"/>
    </location>
</feature>
<keyword evidence="2" id="KW-0472">Membrane</keyword>
<evidence type="ECO:0000256" key="1">
    <source>
        <dbReference type="SAM" id="MobiDB-lite"/>
    </source>
</evidence>
<dbReference type="AlphaFoldDB" id="A0AAN4PBT8"/>
<name>A0AAN4PBT8_ASPLE</name>
<protein>
    <submittedName>
        <fullName evidence="3">Uncharacterized protein</fullName>
    </submittedName>
</protein>
<evidence type="ECO:0000313" key="4">
    <source>
        <dbReference type="Proteomes" id="UP000051487"/>
    </source>
</evidence>